<evidence type="ECO:0008006" key="3">
    <source>
        <dbReference type="Google" id="ProtNLM"/>
    </source>
</evidence>
<organism evidence="1 2">
    <name type="scientific">candidate division WWE3 bacterium CSP1-7</name>
    <dbReference type="NCBI Taxonomy" id="1576480"/>
    <lineage>
        <taxon>Bacteria</taxon>
        <taxon>Katanobacteria</taxon>
    </lineage>
</organism>
<dbReference type="Gene3D" id="3.40.50.300">
    <property type="entry name" value="P-loop containing nucleotide triphosphate hydrolases"/>
    <property type="match status" value="1"/>
</dbReference>
<evidence type="ECO:0000313" key="2">
    <source>
        <dbReference type="Proteomes" id="UP000051297"/>
    </source>
</evidence>
<evidence type="ECO:0000313" key="1">
    <source>
        <dbReference type="EMBL" id="KRT67558.1"/>
    </source>
</evidence>
<accession>A0A0T5ZXX2</accession>
<proteinExistence type="predicted"/>
<dbReference type="Pfam" id="PF13671">
    <property type="entry name" value="AAA_33"/>
    <property type="match status" value="1"/>
</dbReference>
<name>A0A0T5ZXX2_UNCKA</name>
<gene>
    <name evidence="1" type="ORF">XU08_C0002G0117</name>
</gene>
<comment type="caution">
    <text evidence="1">The sequence shown here is derived from an EMBL/GenBank/DDBJ whole genome shotgun (WGS) entry which is preliminary data.</text>
</comment>
<protein>
    <recommendedName>
        <fullName evidence="3">UDP-N-acetylglucosamine kinase</fullName>
    </recommendedName>
</protein>
<dbReference type="STRING" id="1576480.XU08_C0002G0117"/>
<reference evidence="1 2" key="1">
    <citation type="submission" date="2015-05" db="EMBL/GenBank/DDBJ databases">
        <title>Critical biogeochemical functions in the subsurface are associated with bacteria from new phyla and little studied lineages.</title>
        <authorList>
            <person name="Hug L.A."/>
            <person name="Thomas B.C."/>
            <person name="Sharon I."/>
            <person name="Brown C.T."/>
            <person name="Sharma R."/>
            <person name="Hettich R.L."/>
            <person name="Wilkins M.J."/>
            <person name="Williams K.H."/>
            <person name="Singh A."/>
            <person name="Banfield J.F."/>
        </authorList>
    </citation>
    <scope>NUCLEOTIDE SEQUENCE [LARGE SCALE GENOMIC DNA]</scope>
    <source>
        <strain evidence="1">CSP1-7</strain>
    </source>
</reference>
<dbReference type="SUPFAM" id="SSF52540">
    <property type="entry name" value="P-loop containing nucleoside triphosphate hydrolases"/>
    <property type="match status" value="1"/>
</dbReference>
<dbReference type="InterPro" id="IPR027417">
    <property type="entry name" value="P-loop_NTPase"/>
</dbReference>
<dbReference type="Proteomes" id="UP000051297">
    <property type="component" value="Unassembled WGS sequence"/>
</dbReference>
<dbReference type="AlphaFoldDB" id="A0A0T5ZXX2"/>
<sequence>MNIRQIEGAVKAFFYLRSPMVQHIITAVVREIRDGMWLYPEKRVLVVMVGMSLSGKTTLVDRHPQLRWCWQIRTRDIHNLLNRYLDFLRDDNSVRGRAYWVRQFLTERVREEVLRRALQRGIPIVLDSCHLTRKKRLARYRLAKRYGYHVVIVFVECPWMTLLSRATEADHLSIARGGKRVWKDLIRQQVKVFEPPIPNPDEADQLILGKYGRMPIRFL</sequence>
<dbReference type="EMBL" id="LDXK01000002">
    <property type="protein sequence ID" value="KRT67558.1"/>
    <property type="molecule type" value="Genomic_DNA"/>
</dbReference>